<feature type="region of interest" description="Disordered" evidence="1">
    <location>
        <begin position="98"/>
        <end position="174"/>
    </location>
</feature>
<dbReference type="Proteomes" id="UP001066276">
    <property type="component" value="Chromosome 6"/>
</dbReference>
<evidence type="ECO:0000313" key="2">
    <source>
        <dbReference type="EMBL" id="KAJ1143116.1"/>
    </source>
</evidence>
<gene>
    <name evidence="2" type="ORF">NDU88_009427</name>
</gene>
<dbReference type="EMBL" id="JANPWB010000010">
    <property type="protein sequence ID" value="KAJ1143116.1"/>
    <property type="molecule type" value="Genomic_DNA"/>
</dbReference>
<feature type="compositionally biased region" description="Basic residues" evidence="1">
    <location>
        <begin position="102"/>
        <end position="120"/>
    </location>
</feature>
<protein>
    <submittedName>
        <fullName evidence="2">Uncharacterized protein</fullName>
    </submittedName>
</protein>
<feature type="region of interest" description="Disordered" evidence="1">
    <location>
        <begin position="33"/>
        <end position="71"/>
    </location>
</feature>
<feature type="compositionally biased region" description="Basic and acidic residues" evidence="1">
    <location>
        <begin position="41"/>
        <end position="71"/>
    </location>
</feature>
<evidence type="ECO:0000256" key="1">
    <source>
        <dbReference type="SAM" id="MobiDB-lite"/>
    </source>
</evidence>
<reference evidence="2" key="1">
    <citation type="journal article" date="2022" name="bioRxiv">
        <title>Sequencing and chromosome-scale assembly of the giantPleurodeles waltlgenome.</title>
        <authorList>
            <person name="Brown T."/>
            <person name="Elewa A."/>
            <person name="Iarovenko S."/>
            <person name="Subramanian E."/>
            <person name="Araus A.J."/>
            <person name="Petzold A."/>
            <person name="Susuki M."/>
            <person name="Suzuki K.-i.T."/>
            <person name="Hayashi T."/>
            <person name="Toyoda A."/>
            <person name="Oliveira C."/>
            <person name="Osipova E."/>
            <person name="Leigh N.D."/>
            <person name="Simon A."/>
            <person name="Yun M.H."/>
        </authorList>
    </citation>
    <scope>NUCLEOTIDE SEQUENCE</scope>
    <source>
        <strain evidence="2">20211129_DDA</strain>
        <tissue evidence="2">Liver</tissue>
    </source>
</reference>
<comment type="caution">
    <text evidence="2">The sequence shown here is derived from an EMBL/GenBank/DDBJ whole genome shotgun (WGS) entry which is preliminary data.</text>
</comment>
<keyword evidence="3" id="KW-1185">Reference proteome</keyword>
<feature type="compositionally biased region" description="Basic residues" evidence="1">
    <location>
        <begin position="141"/>
        <end position="155"/>
    </location>
</feature>
<accession>A0AAV7QRK0</accession>
<proteinExistence type="predicted"/>
<dbReference type="AlphaFoldDB" id="A0AAV7QRK0"/>
<name>A0AAV7QRK0_PLEWA</name>
<organism evidence="2 3">
    <name type="scientific">Pleurodeles waltl</name>
    <name type="common">Iberian ribbed newt</name>
    <dbReference type="NCBI Taxonomy" id="8319"/>
    <lineage>
        <taxon>Eukaryota</taxon>
        <taxon>Metazoa</taxon>
        <taxon>Chordata</taxon>
        <taxon>Craniata</taxon>
        <taxon>Vertebrata</taxon>
        <taxon>Euteleostomi</taxon>
        <taxon>Amphibia</taxon>
        <taxon>Batrachia</taxon>
        <taxon>Caudata</taxon>
        <taxon>Salamandroidea</taxon>
        <taxon>Salamandridae</taxon>
        <taxon>Pleurodelinae</taxon>
        <taxon>Pleurodeles</taxon>
    </lineage>
</organism>
<evidence type="ECO:0000313" key="3">
    <source>
        <dbReference type="Proteomes" id="UP001066276"/>
    </source>
</evidence>
<sequence length="190" mass="21776">MGNCKDSKLNGGERIWHNNISIRQWGCSQELESPATSHVKPATESRFSEPCKSDNKDIGNPDERIHDSLPEHYGDEDAIALTGNLDIRVPDVIERDNGLHTQRVKNRGRQRRRHQEKRKKAEPIEMTMGGRTEEPQSRGYRNGKGRFRRVRTPPRPRRDAAQPGQYPERHNPNMLVQICVEQGSNPNLLS</sequence>